<keyword evidence="1" id="KW-1133">Transmembrane helix</keyword>
<organism evidence="3 4">
    <name type="scientific">Aquisphaera giovannonii</name>
    <dbReference type="NCBI Taxonomy" id="406548"/>
    <lineage>
        <taxon>Bacteria</taxon>
        <taxon>Pseudomonadati</taxon>
        <taxon>Planctomycetota</taxon>
        <taxon>Planctomycetia</taxon>
        <taxon>Isosphaerales</taxon>
        <taxon>Isosphaeraceae</taxon>
        <taxon>Aquisphaera</taxon>
    </lineage>
</organism>
<name>A0A5B9VTR3_9BACT</name>
<dbReference type="PANTHER" id="PTHR30093:SF2">
    <property type="entry name" value="TYPE II SECRETION SYSTEM PROTEIN H"/>
    <property type="match status" value="1"/>
</dbReference>
<sequence>MSKHREYDPDFGPIPGTDDAPVRVARLLGAVVVVLVLAALVLPAFTRPRGDGRSRCTNNLRQIGLALSMYGEQYGALPPACTVDRAGRPLHSWRTLLLPYLNEQDLYASIDLSKPWDDPVNAKLAASTLYLYTCPTSREKPGTTTYLATTAPDGCLIPGKPRRLAEITDSHDETQLVIEAGEEHAVPWMAPIDADLPLVLSLSPGSRFHHDVSVGACTVDGRVHFFRPTLPGDVRRALYTISGREAIPKDEDRWW</sequence>
<keyword evidence="4" id="KW-1185">Reference proteome</keyword>
<evidence type="ECO:0000313" key="4">
    <source>
        <dbReference type="Proteomes" id="UP000324233"/>
    </source>
</evidence>
<feature type="domain" description="DUF1559" evidence="2">
    <location>
        <begin position="53"/>
        <end position="150"/>
    </location>
</feature>
<evidence type="ECO:0000313" key="3">
    <source>
        <dbReference type="EMBL" id="QEH31682.1"/>
    </source>
</evidence>
<reference evidence="3 4" key="1">
    <citation type="submission" date="2019-08" db="EMBL/GenBank/DDBJ databases">
        <title>Deep-cultivation of Planctomycetes and their phenomic and genomic characterization uncovers novel biology.</title>
        <authorList>
            <person name="Wiegand S."/>
            <person name="Jogler M."/>
            <person name="Boedeker C."/>
            <person name="Pinto D."/>
            <person name="Vollmers J."/>
            <person name="Rivas-Marin E."/>
            <person name="Kohn T."/>
            <person name="Peeters S.H."/>
            <person name="Heuer A."/>
            <person name="Rast P."/>
            <person name="Oberbeckmann S."/>
            <person name="Bunk B."/>
            <person name="Jeske O."/>
            <person name="Meyerdierks A."/>
            <person name="Storesund J.E."/>
            <person name="Kallscheuer N."/>
            <person name="Luecker S."/>
            <person name="Lage O.M."/>
            <person name="Pohl T."/>
            <person name="Merkel B.J."/>
            <person name="Hornburger P."/>
            <person name="Mueller R.-W."/>
            <person name="Bruemmer F."/>
            <person name="Labrenz M."/>
            <person name="Spormann A.M."/>
            <person name="Op den Camp H."/>
            <person name="Overmann J."/>
            <person name="Amann R."/>
            <person name="Jetten M.S.M."/>
            <person name="Mascher T."/>
            <person name="Medema M.H."/>
            <person name="Devos D.P."/>
            <person name="Kaster A.-K."/>
            <person name="Ovreas L."/>
            <person name="Rohde M."/>
            <person name="Galperin M.Y."/>
            <person name="Jogler C."/>
        </authorList>
    </citation>
    <scope>NUCLEOTIDE SEQUENCE [LARGE SCALE GENOMIC DNA]</scope>
    <source>
        <strain evidence="3 4">OJF2</strain>
    </source>
</reference>
<dbReference type="EMBL" id="CP042997">
    <property type="protein sequence ID" value="QEH31682.1"/>
    <property type="molecule type" value="Genomic_DNA"/>
</dbReference>
<dbReference type="InterPro" id="IPR045584">
    <property type="entry name" value="Pilin-like"/>
</dbReference>
<dbReference type="SUPFAM" id="SSF54523">
    <property type="entry name" value="Pili subunits"/>
    <property type="match status" value="1"/>
</dbReference>
<feature type="transmembrane region" description="Helical" evidence="1">
    <location>
        <begin position="24"/>
        <end position="45"/>
    </location>
</feature>
<keyword evidence="1" id="KW-0812">Transmembrane</keyword>
<dbReference type="PANTHER" id="PTHR30093">
    <property type="entry name" value="GENERAL SECRETION PATHWAY PROTEIN G"/>
    <property type="match status" value="1"/>
</dbReference>
<accession>A0A5B9VTR3</accession>
<dbReference type="RefSeq" id="WP_168221511.1">
    <property type="nucleotide sequence ID" value="NZ_CP042997.1"/>
</dbReference>
<protein>
    <recommendedName>
        <fullName evidence="2">DUF1559 domain-containing protein</fullName>
    </recommendedName>
</protein>
<dbReference type="KEGG" id="agv:OJF2_01470"/>
<evidence type="ECO:0000256" key="1">
    <source>
        <dbReference type="SAM" id="Phobius"/>
    </source>
</evidence>
<proteinExistence type="predicted"/>
<gene>
    <name evidence="3" type="ORF">OJF2_01470</name>
</gene>
<dbReference type="Proteomes" id="UP000324233">
    <property type="component" value="Chromosome"/>
</dbReference>
<dbReference type="Pfam" id="PF07596">
    <property type="entry name" value="SBP_bac_10"/>
    <property type="match status" value="1"/>
</dbReference>
<keyword evidence="1" id="KW-0472">Membrane</keyword>
<dbReference type="InterPro" id="IPR011453">
    <property type="entry name" value="DUF1559"/>
</dbReference>
<evidence type="ECO:0000259" key="2">
    <source>
        <dbReference type="Pfam" id="PF07596"/>
    </source>
</evidence>
<dbReference type="AlphaFoldDB" id="A0A5B9VTR3"/>